<dbReference type="SMART" id="SM00257">
    <property type="entry name" value="LysM"/>
    <property type="match status" value="1"/>
</dbReference>
<dbReference type="AlphaFoldDB" id="X1AB00"/>
<sequence length="216" mass="25352">ARIETTEQEQPLILSSLDFDTIESNRMVETTLAQMRLKRSESGENLTPDQMVQQQPPVKSSLNPDVMQAKLDVEYLWRYRGRLVGSIQVQVEETLGHYAEWLEISAGEIRRLNGFNYGKPIRISESIMIPLRRVTKEVFEEKRFEYHKELVEDFFVSYRVEKVLTYTIKRGDNIWTLSKEKFEVPLWLIKKYNADLDFNALLPSQKLLIPIIEKIA</sequence>
<dbReference type="EMBL" id="BART01009361">
    <property type="protein sequence ID" value="GAG67157.1"/>
    <property type="molecule type" value="Genomic_DNA"/>
</dbReference>
<dbReference type="PROSITE" id="PS51782">
    <property type="entry name" value="LYSM"/>
    <property type="match status" value="1"/>
</dbReference>
<dbReference type="Pfam" id="PF01476">
    <property type="entry name" value="LysM"/>
    <property type="match status" value="1"/>
</dbReference>
<gene>
    <name evidence="3" type="ORF">S01H4_20762</name>
</gene>
<protein>
    <recommendedName>
        <fullName evidence="2">LysM domain-containing protein</fullName>
    </recommendedName>
</protein>
<name>X1AB00_9ZZZZ</name>
<dbReference type="InterPro" id="IPR018392">
    <property type="entry name" value="LysM"/>
</dbReference>
<dbReference type="InterPro" id="IPR036779">
    <property type="entry name" value="LysM_dom_sf"/>
</dbReference>
<organism evidence="3">
    <name type="scientific">marine sediment metagenome</name>
    <dbReference type="NCBI Taxonomy" id="412755"/>
    <lineage>
        <taxon>unclassified sequences</taxon>
        <taxon>metagenomes</taxon>
        <taxon>ecological metagenomes</taxon>
    </lineage>
</organism>
<dbReference type="SUPFAM" id="SSF54106">
    <property type="entry name" value="LysM domain"/>
    <property type="match status" value="1"/>
</dbReference>
<dbReference type="Gene3D" id="3.10.350.10">
    <property type="entry name" value="LysM domain"/>
    <property type="match status" value="1"/>
</dbReference>
<feature type="compositionally biased region" description="Polar residues" evidence="1">
    <location>
        <begin position="43"/>
        <end position="60"/>
    </location>
</feature>
<evidence type="ECO:0000259" key="2">
    <source>
        <dbReference type="PROSITE" id="PS51782"/>
    </source>
</evidence>
<feature type="domain" description="LysM" evidence="2">
    <location>
        <begin position="164"/>
        <end position="209"/>
    </location>
</feature>
<dbReference type="CDD" id="cd00118">
    <property type="entry name" value="LysM"/>
    <property type="match status" value="1"/>
</dbReference>
<comment type="caution">
    <text evidence="3">The sequence shown here is derived from an EMBL/GenBank/DDBJ whole genome shotgun (WGS) entry which is preliminary data.</text>
</comment>
<proteinExistence type="predicted"/>
<evidence type="ECO:0000256" key="1">
    <source>
        <dbReference type="SAM" id="MobiDB-lite"/>
    </source>
</evidence>
<feature type="non-terminal residue" evidence="3">
    <location>
        <position position="1"/>
    </location>
</feature>
<reference evidence="3" key="1">
    <citation type="journal article" date="2014" name="Front. Microbiol.">
        <title>High frequency of phylogenetically diverse reductive dehalogenase-homologous genes in deep subseafloor sedimentary metagenomes.</title>
        <authorList>
            <person name="Kawai M."/>
            <person name="Futagami T."/>
            <person name="Toyoda A."/>
            <person name="Takaki Y."/>
            <person name="Nishi S."/>
            <person name="Hori S."/>
            <person name="Arai W."/>
            <person name="Tsubouchi T."/>
            <person name="Morono Y."/>
            <person name="Uchiyama I."/>
            <person name="Ito T."/>
            <person name="Fujiyama A."/>
            <person name="Inagaki F."/>
            <person name="Takami H."/>
        </authorList>
    </citation>
    <scope>NUCLEOTIDE SEQUENCE</scope>
    <source>
        <strain evidence="3">Expedition CK06-06</strain>
    </source>
</reference>
<feature type="region of interest" description="Disordered" evidence="1">
    <location>
        <begin position="39"/>
        <end position="60"/>
    </location>
</feature>
<evidence type="ECO:0000313" key="3">
    <source>
        <dbReference type="EMBL" id="GAG67157.1"/>
    </source>
</evidence>
<accession>X1AB00</accession>